<protein>
    <submittedName>
        <fullName evidence="1">S-adenosyl methyltransferase</fullName>
    </submittedName>
</protein>
<dbReference type="InterPro" id="IPR006764">
    <property type="entry name" value="SAM_dep_MeTrfase_SAV2177_type"/>
</dbReference>
<dbReference type="InterPro" id="IPR029063">
    <property type="entry name" value="SAM-dependent_MTases_sf"/>
</dbReference>
<dbReference type="CDD" id="cd02440">
    <property type="entry name" value="AdoMet_MTases"/>
    <property type="match status" value="1"/>
</dbReference>
<dbReference type="SUPFAM" id="SSF53335">
    <property type="entry name" value="S-adenosyl-L-methionine-dependent methyltransferases"/>
    <property type="match status" value="1"/>
</dbReference>
<evidence type="ECO:0000313" key="1">
    <source>
        <dbReference type="EMBL" id="ROO84952.1"/>
    </source>
</evidence>
<evidence type="ECO:0000313" key="2">
    <source>
        <dbReference type="Proteomes" id="UP000272400"/>
    </source>
</evidence>
<keyword evidence="1" id="KW-0808">Transferase</keyword>
<proteinExistence type="predicted"/>
<comment type="caution">
    <text evidence="1">The sequence shown here is derived from an EMBL/GenBank/DDBJ whole genome shotgun (WGS) entry which is preliminary data.</text>
</comment>
<dbReference type="EMBL" id="RJKE01000001">
    <property type="protein sequence ID" value="ROO84952.1"/>
    <property type="molecule type" value="Genomic_DNA"/>
</dbReference>
<reference evidence="1 2" key="1">
    <citation type="submission" date="2018-11" db="EMBL/GenBank/DDBJ databases">
        <title>Sequencing the genomes of 1000 actinobacteria strains.</title>
        <authorList>
            <person name="Klenk H.-P."/>
        </authorList>
    </citation>
    <scope>NUCLEOTIDE SEQUENCE [LARGE SCALE GENOMIC DNA]</scope>
    <source>
        <strain evidence="1 2">DSM 44254</strain>
    </source>
</reference>
<sequence length="274" mass="30480">MTFVDFEEVPAGIDTSRAHPARRYDYWLGGKDNFAVDRESANMLAGVFPTIRLSAIENRRFLHRVVRFLTAEAGIRQFLDIGSGLPSAGNVHELAQDIAPDSRVVYVDNDPIVLTHARALLRSTPEGRTAYLQADLHDPARILAMPELLRTIDLERPVALMLLAVLHFFDDDAEVHRLFKFLREALPPGSYIALSHATTDDEPGVDVAEREALNRRAGIPFRLRSAADLGDLCAGLDLIEPGVSALSRWRPNVPEHERARPEDICMHGVVARVP</sequence>
<accession>A0A3N1CUI4</accession>
<dbReference type="AlphaFoldDB" id="A0A3N1CUI4"/>
<dbReference type="PIRSF" id="PIRSF017393">
    <property type="entry name" value="MTase_SAV2177"/>
    <property type="match status" value="1"/>
</dbReference>
<dbReference type="Proteomes" id="UP000272400">
    <property type="component" value="Unassembled WGS sequence"/>
</dbReference>
<gene>
    <name evidence="1" type="ORF">EDD29_2484</name>
</gene>
<dbReference type="OrthoDB" id="3216820at2"/>
<organism evidence="1 2">
    <name type="scientific">Actinocorallia herbida</name>
    <dbReference type="NCBI Taxonomy" id="58109"/>
    <lineage>
        <taxon>Bacteria</taxon>
        <taxon>Bacillati</taxon>
        <taxon>Actinomycetota</taxon>
        <taxon>Actinomycetes</taxon>
        <taxon>Streptosporangiales</taxon>
        <taxon>Thermomonosporaceae</taxon>
        <taxon>Actinocorallia</taxon>
    </lineage>
</organism>
<dbReference type="Gene3D" id="3.40.50.150">
    <property type="entry name" value="Vaccinia Virus protein VP39"/>
    <property type="match status" value="1"/>
</dbReference>
<keyword evidence="1" id="KW-0489">Methyltransferase</keyword>
<keyword evidence="2" id="KW-1185">Reference proteome</keyword>
<dbReference type="Pfam" id="PF04672">
    <property type="entry name" value="Methyltransf_19"/>
    <property type="match status" value="1"/>
</dbReference>
<dbReference type="GO" id="GO:0008168">
    <property type="term" value="F:methyltransferase activity"/>
    <property type="evidence" value="ECO:0007669"/>
    <property type="project" value="UniProtKB-KW"/>
</dbReference>
<dbReference type="GO" id="GO:0032259">
    <property type="term" value="P:methylation"/>
    <property type="evidence" value="ECO:0007669"/>
    <property type="project" value="UniProtKB-KW"/>
</dbReference>
<name>A0A3N1CUI4_9ACTN</name>